<gene>
    <name evidence="7" type="ORF">METZ01_LOCUS445143</name>
</gene>
<keyword evidence="5" id="KW-0663">Pyridoxal phosphate</keyword>
<dbReference type="InterPro" id="IPR050596">
    <property type="entry name" value="AspAT/PAT-like"/>
</dbReference>
<dbReference type="Pfam" id="PF00155">
    <property type="entry name" value="Aminotran_1_2"/>
    <property type="match status" value="1"/>
</dbReference>
<feature type="non-terminal residue" evidence="7">
    <location>
        <position position="1"/>
    </location>
</feature>
<dbReference type="EMBL" id="UINC01182208">
    <property type="protein sequence ID" value="SVD92289.1"/>
    <property type="molecule type" value="Genomic_DNA"/>
</dbReference>
<dbReference type="GO" id="GO:0006520">
    <property type="term" value="P:amino acid metabolic process"/>
    <property type="evidence" value="ECO:0007669"/>
    <property type="project" value="InterPro"/>
</dbReference>
<proteinExistence type="inferred from homology"/>
<sequence length="81" mass="8936">GVDAVVTGGGLFVWADVSPFGIDAETFCYRLLAETGVLMFPGNSFGHRWSNWVRVSLLAREEEIREAIRRMGSFVQELGSA</sequence>
<evidence type="ECO:0000256" key="3">
    <source>
        <dbReference type="ARBA" id="ARBA00022576"/>
    </source>
</evidence>
<organism evidence="7">
    <name type="scientific">marine metagenome</name>
    <dbReference type="NCBI Taxonomy" id="408172"/>
    <lineage>
        <taxon>unclassified sequences</taxon>
        <taxon>metagenomes</taxon>
        <taxon>ecological metagenomes</taxon>
    </lineage>
</organism>
<comment type="cofactor">
    <cofactor evidence="1">
        <name>pyridoxal 5'-phosphate</name>
        <dbReference type="ChEBI" id="CHEBI:597326"/>
    </cofactor>
</comment>
<dbReference type="PANTHER" id="PTHR46383">
    <property type="entry name" value="ASPARTATE AMINOTRANSFERASE"/>
    <property type="match status" value="1"/>
</dbReference>
<keyword evidence="3" id="KW-0032">Aminotransferase</keyword>
<dbReference type="PANTHER" id="PTHR46383:SF1">
    <property type="entry name" value="ASPARTATE AMINOTRANSFERASE"/>
    <property type="match status" value="1"/>
</dbReference>
<dbReference type="GO" id="GO:0008483">
    <property type="term" value="F:transaminase activity"/>
    <property type="evidence" value="ECO:0007669"/>
    <property type="project" value="UniProtKB-KW"/>
</dbReference>
<reference evidence="7" key="1">
    <citation type="submission" date="2018-05" db="EMBL/GenBank/DDBJ databases">
        <authorList>
            <person name="Lanie J.A."/>
            <person name="Ng W.-L."/>
            <person name="Kazmierczak K.M."/>
            <person name="Andrzejewski T.M."/>
            <person name="Davidsen T.M."/>
            <person name="Wayne K.J."/>
            <person name="Tettelin H."/>
            <person name="Glass J.I."/>
            <person name="Rusch D."/>
            <person name="Podicherti R."/>
            <person name="Tsui H.-C.T."/>
            <person name="Winkler M.E."/>
        </authorList>
    </citation>
    <scope>NUCLEOTIDE SEQUENCE</scope>
</reference>
<evidence type="ECO:0000256" key="5">
    <source>
        <dbReference type="ARBA" id="ARBA00022898"/>
    </source>
</evidence>
<keyword evidence="4" id="KW-0808">Transferase</keyword>
<dbReference type="InterPro" id="IPR015422">
    <property type="entry name" value="PyrdxlP-dep_Trfase_small"/>
</dbReference>
<feature type="domain" description="Aminotransferase class I/classII large" evidence="6">
    <location>
        <begin position="9"/>
        <end position="70"/>
    </location>
</feature>
<evidence type="ECO:0000259" key="6">
    <source>
        <dbReference type="Pfam" id="PF00155"/>
    </source>
</evidence>
<name>A0A382ZAR1_9ZZZZ</name>
<dbReference type="SUPFAM" id="SSF53383">
    <property type="entry name" value="PLP-dependent transferases"/>
    <property type="match status" value="1"/>
</dbReference>
<dbReference type="GO" id="GO:0030170">
    <property type="term" value="F:pyridoxal phosphate binding"/>
    <property type="evidence" value="ECO:0007669"/>
    <property type="project" value="InterPro"/>
</dbReference>
<evidence type="ECO:0000313" key="7">
    <source>
        <dbReference type="EMBL" id="SVD92289.1"/>
    </source>
</evidence>
<evidence type="ECO:0000256" key="4">
    <source>
        <dbReference type="ARBA" id="ARBA00022679"/>
    </source>
</evidence>
<evidence type="ECO:0000256" key="1">
    <source>
        <dbReference type="ARBA" id="ARBA00001933"/>
    </source>
</evidence>
<dbReference type="Gene3D" id="3.90.1150.10">
    <property type="entry name" value="Aspartate Aminotransferase, domain 1"/>
    <property type="match status" value="1"/>
</dbReference>
<dbReference type="AlphaFoldDB" id="A0A382ZAR1"/>
<accession>A0A382ZAR1</accession>
<dbReference type="InterPro" id="IPR015424">
    <property type="entry name" value="PyrdxlP-dep_Trfase"/>
</dbReference>
<comment type="similarity">
    <text evidence="2">Belongs to the class-I pyridoxal-phosphate-dependent aminotransferase family.</text>
</comment>
<protein>
    <recommendedName>
        <fullName evidence="6">Aminotransferase class I/classII large domain-containing protein</fullName>
    </recommendedName>
</protein>
<evidence type="ECO:0000256" key="2">
    <source>
        <dbReference type="ARBA" id="ARBA00007441"/>
    </source>
</evidence>
<dbReference type="InterPro" id="IPR004839">
    <property type="entry name" value="Aminotransferase_I/II_large"/>
</dbReference>